<dbReference type="AlphaFoldDB" id="A0A9D4T7V9"/>
<accession>A0A9D4T7V9</accession>
<gene>
    <name evidence="2" type="ORF">HPB52_007298</name>
</gene>
<dbReference type="EMBL" id="JABSTV010001245">
    <property type="protein sequence ID" value="KAH7982818.1"/>
    <property type="molecule type" value="Genomic_DNA"/>
</dbReference>
<evidence type="ECO:0000313" key="3">
    <source>
        <dbReference type="Proteomes" id="UP000821837"/>
    </source>
</evidence>
<name>A0A9D4T7V9_RHISA</name>
<evidence type="ECO:0000313" key="2">
    <source>
        <dbReference type="EMBL" id="KAH7982818.1"/>
    </source>
</evidence>
<evidence type="ECO:0000256" key="1">
    <source>
        <dbReference type="SAM" id="MobiDB-lite"/>
    </source>
</evidence>
<sequence length="382" mass="41980">MMHEVFSVGDKVCLDVQRNRNPRRQGKWQATMVTTVEHDSHSVVFEDYTTPPKSAVKSRNPETSRKPTATSFEVSGVREESRISAQQHFPSKQEKCHAAVANTAQHNGSSNVYSVPTGTTAPMEEKKKKKMHCTNARKKCTRGRLTLDQCVSVAFSRHRKLSSYGGTLHADSETLGHVKCHCNGTIALVLIDVVYSHGRKVEHFGELSEKPTSEEDTNVFVDAVEVEHDFWLATLVWSGERPMKPHVNRSEDIFSSVLESVSNGELAKGVGLATLKYCLDACQRCHSTSAYGAIYTGSLNESSIQTAGQRRTVGQVQEPSDCPPTAYPASDKDGIVHSDIEFPGWKPNAAIQPDRGGLPEEADITAIDKTIHPALVNIAAPW</sequence>
<reference evidence="2" key="1">
    <citation type="journal article" date="2020" name="Cell">
        <title>Large-Scale Comparative Analyses of Tick Genomes Elucidate Their Genetic Diversity and Vector Capacities.</title>
        <authorList>
            <consortium name="Tick Genome and Microbiome Consortium (TIGMIC)"/>
            <person name="Jia N."/>
            <person name="Wang J."/>
            <person name="Shi W."/>
            <person name="Du L."/>
            <person name="Sun Y."/>
            <person name="Zhan W."/>
            <person name="Jiang J.F."/>
            <person name="Wang Q."/>
            <person name="Zhang B."/>
            <person name="Ji P."/>
            <person name="Bell-Sakyi L."/>
            <person name="Cui X.M."/>
            <person name="Yuan T.T."/>
            <person name="Jiang B.G."/>
            <person name="Yang W.F."/>
            <person name="Lam T.T."/>
            <person name="Chang Q.C."/>
            <person name="Ding S.J."/>
            <person name="Wang X.J."/>
            <person name="Zhu J.G."/>
            <person name="Ruan X.D."/>
            <person name="Zhao L."/>
            <person name="Wei J.T."/>
            <person name="Ye R.Z."/>
            <person name="Que T.C."/>
            <person name="Du C.H."/>
            <person name="Zhou Y.H."/>
            <person name="Cheng J.X."/>
            <person name="Dai P.F."/>
            <person name="Guo W.B."/>
            <person name="Han X.H."/>
            <person name="Huang E.J."/>
            <person name="Li L.F."/>
            <person name="Wei W."/>
            <person name="Gao Y.C."/>
            <person name="Liu J.Z."/>
            <person name="Shao H.Z."/>
            <person name="Wang X."/>
            <person name="Wang C.C."/>
            <person name="Yang T.C."/>
            <person name="Huo Q.B."/>
            <person name="Li W."/>
            <person name="Chen H.Y."/>
            <person name="Chen S.E."/>
            <person name="Zhou L.G."/>
            <person name="Ni X.B."/>
            <person name="Tian J.H."/>
            <person name="Sheng Y."/>
            <person name="Liu T."/>
            <person name="Pan Y.S."/>
            <person name="Xia L.Y."/>
            <person name="Li J."/>
            <person name="Zhao F."/>
            <person name="Cao W.C."/>
        </authorList>
    </citation>
    <scope>NUCLEOTIDE SEQUENCE</scope>
    <source>
        <strain evidence="2">Rsan-2018</strain>
    </source>
</reference>
<dbReference type="VEuPathDB" id="VectorBase:RSAN_031662"/>
<dbReference type="Proteomes" id="UP000821837">
    <property type="component" value="Chromosome 1"/>
</dbReference>
<keyword evidence="3" id="KW-1185">Reference proteome</keyword>
<proteinExistence type="predicted"/>
<feature type="region of interest" description="Disordered" evidence="1">
    <location>
        <begin position="48"/>
        <end position="70"/>
    </location>
</feature>
<protein>
    <submittedName>
        <fullName evidence="2">Uncharacterized protein</fullName>
    </submittedName>
</protein>
<organism evidence="2 3">
    <name type="scientific">Rhipicephalus sanguineus</name>
    <name type="common">Brown dog tick</name>
    <name type="synonym">Ixodes sanguineus</name>
    <dbReference type="NCBI Taxonomy" id="34632"/>
    <lineage>
        <taxon>Eukaryota</taxon>
        <taxon>Metazoa</taxon>
        <taxon>Ecdysozoa</taxon>
        <taxon>Arthropoda</taxon>
        <taxon>Chelicerata</taxon>
        <taxon>Arachnida</taxon>
        <taxon>Acari</taxon>
        <taxon>Parasitiformes</taxon>
        <taxon>Ixodida</taxon>
        <taxon>Ixodoidea</taxon>
        <taxon>Ixodidae</taxon>
        <taxon>Rhipicephalinae</taxon>
        <taxon>Rhipicephalus</taxon>
        <taxon>Rhipicephalus</taxon>
    </lineage>
</organism>
<comment type="caution">
    <text evidence="2">The sequence shown here is derived from an EMBL/GenBank/DDBJ whole genome shotgun (WGS) entry which is preliminary data.</text>
</comment>
<reference evidence="2" key="2">
    <citation type="submission" date="2021-09" db="EMBL/GenBank/DDBJ databases">
        <authorList>
            <person name="Jia N."/>
            <person name="Wang J."/>
            <person name="Shi W."/>
            <person name="Du L."/>
            <person name="Sun Y."/>
            <person name="Zhan W."/>
            <person name="Jiang J."/>
            <person name="Wang Q."/>
            <person name="Zhang B."/>
            <person name="Ji P."/>
            <person name="Sakyi L.B."/>
            <person name="Cui X."/>
            <person name="Yuan T."/>
            <person name="Jiang B."/>
            <person name="Yang W."/>
            <person name="Lam T.T.-Y."/>
            <person name="Chang Q."/>
            <person name="Ding S."/>
            <person name="Wang X."/>
            <person name="Zhu J."/>
            <person name="Ruan X."/>
            <person name="Zhao L."/>
            <person name="Wei J."/>
            <person name="Que T."/>
            <person name="Du C."/>
            <person name="Cheng J."/>
            <person name="Dai P."/>
            <person name="Han X."/>
            <person name="Huang E."/>
            <person name="Gao Y."/>
            <person name="Liu J."/>
            <person name="Shao H."/>
            <person name="Ye R."/>
            <person name="Li L."/>
            <person name="Wei W."/>
            <person name="Wang X."/>
            <person name="Wang C."/>
            <person name="Huo Q."/>
            <person name="Li W."/>
            <person name="Guo W."/>
            <person name="Chen H."/>
            <person name="Chen S."/>
            <person name="Zhou L."/>
            <person name="Zhou L."/>
            <person name="Ni X."/>
            <person name="Tian J."/>
            <person name="Zhou Y."/>
            <person name="Sheng Y."/>
            <person name="Liu T."/>
            <person name="Pan Y."/>
            <person name="Xia L."/>
            <person name="Li J."/>
            <person name="Zhao F."/>
            <person name="Cao W."/>
        </authorList>
    </citation>
    <scope>NUCLEOTIDE SEQUENCE</scope>
    <source>
        <strain evidence="2">Rsan-2018</strain>
        <tissue evidence="2">Larvae</tissue>
    </source>
</reference>